<evidence type="ECO:0000256" key="1">
    <source>
        <dbReference type="SAM" id="MobiDB-lite"/>
    </source>
</evidence>
<organism evidence="2 3">
    <name type="scientific">Tanacetum coccineum</name>
    <dbReference type="NCBI Taxonomy" id="301880"/>
    <lineage>
        <taxon>Eukaryota</taxon>
        <taxon>Viridiplantae</taxon>
        <taxon>Streptophyta</taxon>
        <taxon>Embryophyta</taxon>
        <taxon>Tracheophyta</taxon>
        <taxon>Spermatophyta</taxon>
        <taxon>Magnoliopsida</taxon>
        <taxon>eudicotyledons</taxon>
        <taxon>Gunneridae</taxon>
        <taxon>Pentapetalae</taxon>
        <taxon>asterids</taxon>
        <taxon>campanulids</taxon>
        <taxon>Asterales</taxon>
        <taxon>Asteraceae</taxon>
        <taxon>Asteroideae</taxon>
        <taxon>Anthemideae</taxon>
        <taxon>Anthemidinae</taxon>
        <taxon>Tanacetum</taxon>
    </lineage>
</organism>
<reference evidence="2" key="2">
    <citation type="submission" date="2022-01" db="EMBL/GenBank/DDBJ databases">
        <authorList>
            <person name="Yamashiro T."/>
            <person name="Shiraishi A."/>
            <person name="Satake H."/>
            <person name="Nakayama K."/>
        </authorList>
    </citation>
    <scope>NUCLEOTIDE SEQUENCE</scope>
</reference>
<dbReference type="EMBL" id="BQNB010010098">
    <property type="protein sequence ID" value="GJS72697.1"/>
    <property type="molecule type" value="Genomic_DNA"/>
</dbReference>
<comment type="caution">
    <text evidence="2">The sequence shown here is derived from an EMBL/GenBank/DDBJ whole genome shotgun (WGS) entry which is preliminary data.</text>
</comment>
<keyword evidence="3" id="KW-1185">Reference proteome</keyword>
<gene>
    <name evidence="2" type="ORF">Tco_0705538</name>
</gene>
<proteinExistence type="predicted"/>
<dbReference type="Proteomes" id="UP001151760">
    <property type="component" value="Unassembled WGS sequence"/>
</dbReference>
<name>A0ABQ4Y6C2_9ASTR</name>
<evidence type="ECO:0000313" key="3">
    <source>
        <dbReference type="Proteomes" id="UP001151760"/>
    </source>
</evidence>
<feature type="region of interest" description="Disordered" evidence="1">
    <location>
        <begin position="1"/>
        <end position="24"/>
    </location>
</feature>
<accession>A0ABQ4Y6C2</accession>
<sequence length="160" mass="17242">MRRLSTRLFPAPPDPDHQTNTPRCYDTNQRTRLVADIINQTAPWVLGFKPERQPCYWLENTNRTHPWCGCRQQTHPPGAIHPTRRTLSGLSPQTNAPIWADPTTLHTPVGATEKPHAPLMGGADGGVVAAVGDDNGGMMMVVAAGGGGGEWRCGVASEGE</sequence>
<evidence type="ECO:0000313" key="2">
    <source>
        <dbReference type="EMBL" id="GJS72697.1"/>
    </source>
</evidence>
<reference evidence="2" key="1">
    <citation type="journal article" date="2022" name="Int. J. Mol. Sci.">
        <title>Draft Genome of Tanacetum Coccineum: Genomic Comparison of Closely Related Tanacetum-Family Plants.</title>
        <authorList>
            <person name="Yamashiro T."/>
            <person name="Shiraishi A."/>
            <person name="Nakayama K."/>
            <person name="Satake H."/>
        </authorList>
    </citation>
    <scope>NUCLEOTIDE SEQUENCE</scope>
</reference>
<protein>
    <submittedName>
        <fullName evidence="2">Uncharacterized protein</fullName>
    </submittedName>
</protein>